<evidence type="ECO:0000313" key="3">
    <source>
        <dbReference type="Proteomes" id="UP001055439"/>
    </source>
</evidence>
<feature type="non-terminal residue" evidence="2">
    <location>
        <position position="1"/>
    </location>
</feature>
<dbReference type="Proteomes" id="UP001055439">
    <property type="component" value="Chromosome 6"/>
</dbReference>
<keyword evidence="1" id="KW-0812">Transmembrane</keyword>
<feature type="transmembrane region" description="Helical" evidence="1">
    <location>
        <begin position="6"/>
        <end position="39"/>
    </location>
</feature>
<evidence type="ECO:0000256" key="1">
    <source>
        <dbReference type="SAM" id="Phobius"/>
    </source>
</evidence>
<keyword evidence="1" id="KW-1133">Transmembrane helix</keyword>
<keyword evidence="1" id="KW-0472">Membrane</keyword>
<gene>
    <name evidence="2" type="ORF">MUK42_35524</name>
</gene>
<keyword evidence="3" id="KW-1185">Reference proteome</keyword>
<accession>A0A9E7GC51</accession>
<organism evidence="2 3">
    <name type="scientific">Musa troglodytarum</name>
    <name type="common">fe'i banana</name>
    <dbReference type="NCBI Taxonomy" id="320322"/>
    <lineage>
        <taxon>Eukaryota</taxon>
        <taxon>Viridiplantae</taxon>
        <taxon>Streptophyta</taxon>
        <taxon>Embryophyta</taxon>
        <taxon>Tracheophyta</taxon>
        <taxon>Spermatophyta</taxon>
        <taxon>Magnoliopsida</taxon>
        <taxon>Liliopsida</taxon>
        <taxon>Zingiberales</taxon>
        <taxon>Musaceae</taxon>
        <taxon>Musa</taxon>
    </lineage>
</organism>
<name>A0A9E7GC51_9LILI</name>
<dbReference type="EMBL" id="CP097508">
    <property type="protein sequence ID" value="URE12886.1"/>
    <property type="molecule type" value="Genomic_DNA"/>
</dbReference>
<protein>
    <submittedName>
        <fullName evidence="2">Uncharacterized protein</fullName>
    </submittedName>
</protein>
<reference evidence="2" key="1">
    <citation type="submission" date="2022-05" db="EMBL/GenBank/DDBJ databases">
        <title>The Musa troglodytarum L. genome provides insights into the mechanism of non-climacteric behaviour and enrichment of carotenoids.</title>
        <authorList>
            <person name="Wang J."/>
        </authorList>
    </citation>
    <scope>NUCLEOTIDE SEQUENCE</scope>
    <source>
        <tissue evidence="2">Leaf</tissue>
    </source>
</reference>
<evidence type="ECO:0000313" key="2">
    <source>
        <dbReference type="EMBL" id="URE12886.1"/>
    </source>
</evidence>
<proteinExistence type="predicted"/>
<sequence length="137" mass="15946">LFYCSLLFWLLYLSLLVGFLFVHSFRLLSSSLLFLFLTLNLGRRYETEKGTQIPPIPSFRAPEAAQLLKTCYEVVVSKGTVTLVMTQHYMKICFLIEIPTWLSFLMGFEYLKNEIVVLNEKLQTCKFAVRLDQTLEC</sequence>
<dbReference type="AlphaFoldDB" id="A0A9E7GC51"/>